<protein>
    <submittedName>
        <fullName evidence="6">Putative Seg-like homing endonuclease</fullName>
    </submittedName>
</protein>
<dbReference type="InterPro" id="IPR006350">
    <property type="entry name" value="Intron_endoG1"/>
</dbReference>
<dbReference type="Pfam" id="PF01541">
    <property type="entry name" value="GIY-YIG"/>
    <property type="match status" value="1"/>
</dbReference>
<feature type="compositionally biased region" description="Basic and acidic residues" evidence="4">
    <location>
        <begin position="130"/>
        <end position="140"/>
    </location>
</feature>
<evidence type="ECO:0000256" key="1">
    <source>
        <dbReference type="ARBA" id="ARBA00001946"/>
    </source>
</evidence>
<dbReference type="PROSITE" id="PS50164">
    <property type="entry name" value="GIY_YIG"/>
    <property type="match status" value="1"/>
</dbReference>
<dbReference type="Pfam" id="PF20987">
    <property type="entry name" value="I-TevI_DNA-bd"/>
    <property type="match status" value="1"/>
</dbReference>
<dbReference type="Pfam" id="PF07460">
    <property type="entry name" value="NUMOD3"/>
    <property type="match status" value="1"/>
</dbReference>
<dbReference type="InterPro" id="IPR035901">
    <property type="entry name" value="GIY-YIG_endonuc_sf"/>
</dbReference>
<keyword evidence="6" id="KW-0378">Hydrolase</keyword>
<dbReference type="EMBL" id="MW021756">
    <property type="protein sequence ID" value="QPX76570.1"/>
    <property type="molecule type" value="Genomic_DNA"/>
</dbReference>
<evidence type="ECO:0000256" key="4">
    <source>
        <dbReference type="SAM" id="MobiDB-lite"/>
    </source>
</evidence>
<evidence type="ECO:0000313" key="6">
    <source>
        <dbReference type="EMBL" id="QPX76570.1"/>
    </source>
</evidence>
<dbReference type="InterPro" id="IPR048681">
    <property type="entry name" value="I-TevI_DNA-bd"/>
</dbReference>
<name>A0A7T3TLM7_9CAUD</name>
<comment type="similarity">
    <text evidence="2">To endonucleases of group I introns of fungi and phage.</text>
</comment>
<keyword evidence="6" id="KW-0255">Endonuclease</keyword>
<comment type="cofactor">
    <cofactor evidence="1">
        <name>Mg(2+)</name>
        <dbReference type="ChEBI" id="CHEBI:18420"/>
    </cofactor>
</comment>
<accession>A0A7T3TLM7</accession>
<dbReference type="InterPro" id="IPR000305">
    <property type="entry name" value="GIY-YIG_endonuc"/>
</dbReference>
<feature type="region of interest" description="Disordered" evidence="4">
    <location>
        <begin position="104"/>
        <end position="140"/>
    </location>
</feature>
<organism evidence="6 7">
    <name type="scientific">Cronobacter phage vB_CsaM_SemperBestia</name>
    <dbReference type="NCBI Taxonomy" id="2777353"/>
    <lineage>
        <taxon>Viruses</taxon>
        <taxon>Duplodnaviria</taxon>
        <taxon>Heunggongvirae</taxon>
        <taxon>Uroviricota</taxon>
        <taxon>Caudoviricetes</taxon>
        <taxon>Pantevenvirales</taxon>
        <taxon>Straboviridae</taxon>
        <taxon>Pseudotevenvirus</taxon>
        <taxon>Pseudotevenvirus leb</taxon>
    </lineage>
</organism>
<keyword evidence="3" id="KW-0460">Magnesium</keyword>
<evidence type="ECO:0000256" key="3">
    <source>
        <dbReference type="ARBA" id="ARBA00022842"/>
    </source>
</evidence>
<dbReference type="SMART" id="SM00465">
    <property type="entry name" value="GIYc"/>
    <property type="match status" value="1"/>
</dbReference>
<evidence type="ECO:0000256" key="2">
    <source>
        <dbReference type="ARBA" id="ARBA00010045"/>
    </source>
</evidence>
<feature type="compositionally biased region" description="Basic and acidic residues" evidence="4">
    <location>
        <begin position="104"/>
        <end position="123"/>
    </location>
</feature>
<keyword evidence="6" id="KW-0540">Nuclease</keyword>
<dbReference type="NCBIfam" id="TIGR01453">
    <property type="entry name" value="grpIintron_endo"/>
    <property type="match status" value="1"/>
</dbReference>
<evidence type="ECO:0000313" key="7">
    <source>
        <dbReference type="Proteomes" id="UP000595879"/>
    </source>
</evidence>
<proteinExistence type="predicted"/>
<dbReference type="SUPFAM" id="SSF82771">
    <property type="entry name" value="GIY-YIG endonuclease"/>
    <property type="match status" value="1"/>
</dbReference>
<dbReference type="GO" id="GO:0004519">
    <property type="term" value="F:endonuclease activity"/>
    <property type="evidence" value="ECO:0007669"/>
    <property type="project" value="UniProtKB-KW"/>
</dbReference>
<dbReference type="InterPro" id="IPR003611">
    <property type="entry name" value="NUMOD3"/>
</dbReference>
<reference evidence="6 7" key="1">
    <citation type="submission" date="2020-09" db="EMBL/GenBank/DDBJ databases">
        <authorList>
            <person name="Reed H.X."/>
            <person name="Ayers H."/>
            <person name="Chronis L."/>
            <person name="Gaertner R."/>
            <person name="Thompson D."/>
            <person name="Newey C."/>
            <person name="Breakwell D.P."/>
            <person name="Grose J.H."/>
        </authorList>
    </citation>
    <scope>NUCLEOTIDE SEQUENCE [LARGE SCALE GENOMIC DNA]</scope>
</reference>
<sequence>MKHIIYKITNKINDRIYIGAHSTDDINDSYMGSGKAIKAAQRKYGIENFVKEILFVFDTSEEMYEKEREIVNLDFVNRPDVYNMGVGGSGGPMLGMFHSEEKKHEISKRTRERMTPEVKERLSKIKTGKKQSEESNRKRSETIKAMYKGSAFDRTGSKLTDAHKAKISRSVSIDGVVYASGSDAAKALGLSRSGLDYRLKSDKFPEWKFVA</sequence>
<dbReference type="GO" id="GO:0003677">
    <property type="term" value="F:DNA binding"/>
    <property type="evidence" value="ECO:0007669"/>
    <property type="project" value="InterPro"/>
</dbReference>
<feature type="domain" description="GIY-YIG" evidence="5">
    <location>
        <begin position="1"/>
        <end position="84"/>
    </location>
</feature>
<dbReference type="SUPFAM" id="SSF64496">
    <property type="entry name" value="DNA-binding domain of intron-encoded endonucleases"/>
    <property type="match status" value="1"/>
</dbReference>
<dbReference type="Gene3D" id="3.40.1440.10">
    <property type="entry name" value="GIY-YIG endonuclease"/>
    <property type="match status" value="1"/>
</dbReference>
<evidence type="ECO:0000259" key="5">
    <source>
        <dbReference type="PROSITE" id="PS50164"/>
    </source>
</evidence>
<dbReference type="CDD" id="cd10444">
    <property type="entry name" value="GIY-YIG_SegABCDEFG"/>
    <property type="match status" value="1"/>
</dbReference>
<dbReference type="Proteomes" id="UP000595879">
    <property type="component" value="Genome"/>
</dbReference>